<evidence type="ECO:0000313" key="1">
    <source>
        <dbReference type="EMBL" id="WOT35017.1"/>
    </source>
</evidence>
<sequence>MADQVVPLPEGVLAREIFGPLGGLVEVGAVSATGTWSVREASVGELVSRRRDEVDRLLELVRDVGGFSSSAMAIADELGYLREHEVTAPSLLLWSGAVEGIPSRLDDLERPDIVRRMCHMAADLQLTYFLQAVITAAVAAGGEVRSGAAGVAEALAIASGIADATGRSAPALVFRMWRVARLPDLLRPDADTPEYGKAGFRAYDRALDALLTDD</sequence>
<evidence type="ECO:0000313" key="2">
    <source>
        <dbReference type="Proteomes" id="UP001305002"/>
    </source>
</evidence>
<name>A0ABZ0KB22_STRC4</name>
<dbReference type="EMBL" id="CP137524">
    <property type="protein sequence ID" value="WOT35017.1"/>
    <property type="molecule type" value="Genomic_DNA"/>
</dbReference>
<dbReference type="Proteomes" id="UP001305002">
    <property type="component" value="Chromosome"/>
</dbReference>
<gene>
    <name evidence="1" type="ORF">R5U08_13155</name>
</gene>
<reference evidence="1 2" key="2">
    <citation type="journal article" date="2024" name="Microb. Biotechnol.">
        <title>The involvement of multiple ABC transporters in daunorubicin efflux in Streptomyces coeruleorubidus.</title>
        <authorList>
            <person name="Dong J."/>
            <person name="Ning J."/>
            <person name="Tian Y."/>
            <person name="Li H."/>
            <person name="Chen H."/>
            <person name="Guan W."/>
        </authorList>
    </citation>
    <scope>NUCLEOTIDE SEQUENCE [LARGE SCALE GENOMIC DNA]</scope>
    <source>
        <strain evidence="1 2">CICC 11043</strain>
    </source>
</reference>
<proteinExistence type="predicted"/>
<organism evidence="1 2">
    <name type="scientific">Streptomyces coeruleorubidus</name>
    <dbReference type="NCBI Taxonomy" id="116188"/>
    <lineage>
        <taxon>Bacteria</taxon>
        <taxon>Bacillati</taxon>
        <taxon>Actinomycetota</taxon>
        <taxon>Actinomycetes</taxon>
        <taxon>Kitasatosporales</taxon>
        <taxon>Streptomycetaceae</taxon>
        <taxon>Streptomyces</taxon>
    </lineage>
</organism>
<accession>A0ABZ0KB22</accession>
<reference evidence="1 2" key="1">
    <citation type="journal article" date="2021" name="J. Microbiol. Biotechnol.">
        <title>An Efficient Markerless Deletion System Suitable for the Industrial Strains of Streptomyces.</title>
        <authorList>
            <person name="Dong J."/>
            <person name="Wei J."/>
            <person name="Li H."/>
            <person name="Zhao S."/>
            <person name="Guan W."/>
        </authorList>
    </citation>
    <scope>NUCLEOTIDE SEQUENCE [LARGE SCALE GENOMIC DNA]</scope>
    <source>
        <strain evidence="1 2">CICC 11043</strain>
    </source>
</reference>
<dbReference type="RefSeq" id="WP_193505587.1">
    <property type="nucleotide sequence ID" value="NZ_BMSO01000009.1"/>
</dbReference>
<keyword evidence="2" id="KW-1185">Reference proteome</keyword>
<protein>
    <submittedName>
        <fullName evidence="1">Uncharacterized protein</fullName>
    </submittedName>
</protein>